<dbReference type="InterPro" id="IPR016102">
    <property type="entry name" value="Succinyl-CoA_synth-like"/>
</dbReference>
<name>A0ABU6F9K2_9ACTN</name>
<protein>
    <submittedName>
        <fullName evidence="6">Acetate--CoA ligase family protein</fullName>
    </submittedName>
</protein>
<dbReference type="Gene3D" id="3.40.50.261">
    <property type="entry name" value="Succinyl-CoA synthetase domains"/>
    <property type="match status" value="2"/>
</dbReference>
<dbReference type="InterPro" id="IPR011761">
    <property type="entry name" value="ATP-grasp"/>
</dbReference>
<dbReference type="SUPFAM" id="SSF56059">
    <property type="entry name" value="Glutathione synthetase ATP-binding domain-like"/>
    <property type="match status" value="1"/>
</dbReference>
<evidence type="ECO:0000259" key="5">
    <source>
        <dbReference type="PROSITE" id="PS50975"/>
    </source>
</evidence>
<keyword evidence="3 4" id="KW-0067">ATP-binding</keyword>
<dbReference type="GO" id="GO:0016874">
    <property type="term" value="F:ligase activity"/>
    <property type="evidence" value="ECO:0007669"/>
    <property type="project" value="UniProtKB-KW"/>
</dbReference>
<dbReference type="Gene3D" id="3.30.470.20">
    <property type="entry name" value="ATP-grasp fold, B domain"/>
    <property type="match status" value="1"/>
</dbReference>
<accession>A0ABU6F9K2</accession>
<feature type="domain" description="ATP-grasp" evidence="5">
    <location>
        <begin position="504"/>
        <end position="540"/>
    </location>
</feature>
<dbReference type="SUPFAM" id="SSF52210">
    <property type="entry name" value="Succinyl-CoA synthetase domains"/>
    <property type="match status" value="2"/>
</dbReference>
<evidence type="ECO:0000256" key="1">
    <source>
        <dbReference type="ARBA" id="ARBA00022598"/>
    </source>
</evidence>
<keyword evidence="7" id="KW-1185">Reference proteome</keyword>
<comment type="caution">
    <text evidence="6">The sequence shown here is derived from an EMBL/GenBank/DDBJ whole genome shotgun (WGS) entry which is preliminary data.</text>
</comment>
<dbReference type="PROSITE" id="PS50975">
    <property type="entry name" value="ATP_GRASP"/>
    <property type="match status" value="1"/>
</dbReference>
<evidence type="ECO:0000313" key="7">
    <source>
        <dbReference type="Proteomes" id="UP001354931"/>
    </source>
</evidence>
<dbReference type="RefSeq" id="WP_326019604.1">
    <property type="nucleotide sequence ID" value="NZ_JAOZYC010000136.1"/>
</dbReference>
<gene>
    <name evidence="6" type="ORF">OKJ99_24800</name>
</gene>
<keyword evidence="2 4" id="KW-0547">Nucleotide-binding</keyword>
<dbReference type="EMBL" id="JAOZYC010000136">
    <property type="protein sequence ID" value="MEB8340721.1"/>
    <property type="molecule type" value="Genomic_DNA"/>
</dbReference>
<dbReference type="Gene3D" id="3.40.50.720">
    <property type="entry name" value="NAD(P)-binding Rossmann-like Domain"/>
    <property type="match status" value="1"/>
</dbReference>
<dbReference type="PANTHER" id="PTHR43334">
    <property type="entry name" value="ACETATE--COA LIGASE [ADP-FORMING]"/>
    <property type="match status" value="1"/>
</dbReference>
<dbReference type="InterPro" id="IPR013815">
    <property type="entry name" value="ATP_grasp_subdomain_1"/>
</dbReference>
<dbReference type="Pfam" id="PF13549">
    <property type="entry name" value="ATP-grasp_5"/>
    <property type="match status" value="1"/>
</dbReference>
<dbReference type="Pfam" id="PF13380">
    <property type="entry name" value="CoA_binding_2"/>
    <property type="match status" value="1"/>
</dbReference>
<dbReference type="Proteomes" id="UP001354931">
    <property type="component" value="Unassembled WGS sequence"/>
</dbReference>
<dbReference type="InterPro" id="IPR036291">
    <property type="entry name" value="NAD(P)-bd_dom_sf"/>
</dbReference>
<dbReference type="SMART" id="SM00881">
    <property type="entry name" value="CoA_binding"/>
    <property type="match status" value="1"/>
</dbReference>
<dbReference type="Pfam" id="PF13607">
    <property type="entry name" value="Succ_CoA_lig"/>
    <property type="match status" value="1"/>
</dbReference>
<dbReference type="InterPro" id="IPR032875">
    <property type="entry name" value="Succ_CoA_lig_flav_dom"/>
</dbReference>
<dbReference type="Gene3D" id="3.30.1490.20">
    <property type="entry name" value="ATP-grasp fold, A domain"/>
    <property type="match status" value="1"/>
</dbReference>
<evidence type="ECO:0000256" key="4">
    <source>
        <dbReference type="PROSITE-ProRule" id="PRU00409"/>
    </source>
</evidence>
<keyword evidence="1 6" id="KW-0436">Ligase</keyword>
<dbReference type="InterPro" id="IPR051538">
    <property type="entry name" value="Acyl-CoA_Synth/Transferase"/>
</dbReference>
<evidence type="ECO:0000313" key="6">
    <source>
        <dbReference type="EMBL" id="MEB8340721.1"/>
    </source>
</evidence>
<proteinExistence type="predicted"/>
<sequence>MQQHAAHPRTDDALNSLLHPRSIAILGASDTPTKLSGRPVDYLKRFGFAGRILPVNAKRDQVQGLTAYRSVDDIDGDIDLAMIMLSAEQSADAVRACGRRGIPAAILGASGFAEVGGRGVELQEDLKAAIAESGVRVLGPNCLGMIASHERALPTFTSALDEDADLVEGPIAFLSQSGAFGGFVFNAAQNLRIGISHYLNTGNEVDLSVAELVDGLVRSDDTEVILAYLEGVTGGRRLLDAAREAHERDKPIIAVKVGRSEAGARAAQSHTASLAGEDAVFDGAISQYGILRVDGPESMLEAAQIFSTGRRAAGRRLTSLSVSGGAGALMADSAAAHGIEVRAWDEEWQRTMAAAIPVYGSPRNPVDLTGSLIAEPDILRRSLKVAVEHPGTDMIAVLLGCADNCADTLIEALDEAYRSTDRPFVVVWTGGSGRPRTRLRELGIPCYTDPAQAARALGLLADFSLRPALPAPVRPADVDTEAARAVLSRARAEGRTQLDEYESTQLIAAYGVRTAASRPATTPDEAAAVAEELGGPVAVKLLSERIGHKSDIGGVRLGLDGADAVREAADDVLRIAREAGVDDARVLVQRMADGGGTELIVGVKNDPVFGPVVVTGLGGILVEALADSRVAVAPVDPVGARRMLLSLRGSRLFGEVRGKPARDVEAAADTIARLSWLAADLADELAELDVNPLLLGAAGEGALAVDALAHLTPLN</sequence>
<evidence type="ECO:0000256" key="3">
    <source>
        <dbReference type="ARBA" id="ARBA00022840"/>
    </source>
</evidence>
<dbReference type="PANTHER" id="PTHR43334:SF1">
    <property type="entry name" value="3-HYDROXYPROPIONATE--COA LIGASE [ADP-FORMING]"/>
    <property type="match status" value="1"/>
</dbReference>
<dbReference type="SUPFAM" id="SSF51735">
    <property type="entry name" value="NAD(P)-binding Rossmann-fold domains"/>
    <property type="match status" value="1"/>
</dbReference>
<organism evidence="6 7">
    <name type="scientific">Streptomyces endophyticus</name>
    <dbReference type="NCBI Taxonomy" id="714166"/>
    <lineage>
        <taxon>Bacteria</taxon>
        <taxon>Bacillati</taxon>
        <taxon>Actinomycetota</taxon>
        <taxon>Actinomycetes</taxon>
        <taxon>Kitasatosporales</taxon>
        <taxon>Streptomycetaceae</taxon>
        <taxon>Streptomyces</taxon>
    </lineage>
</organism>
<evidence type="ECO:0000256" key="2">
    <source>
        <dbReference type="ARBA" id="ARBA00022741"/>
    </source>
</evidence>
<dbReference type="InterPro" id="IPR003781">
    <property type="entry name" value="CoA-bd"/>
</dbReference>
<reference evidence="6 7" key="1">
    <citation type="submission" date="2022-10" db="EMBL/GenBank/DDBJ databases">
        <authorList>
            <person name="Xie J."/>
            <person name="Shen N."/>
        </authorList>
    </citation>
    <scope>NUCLEOTIDE SEQUENCE [LARGE SCALE GENOMIC DNA]</scope>
    <source>
        <strain evidence="6 7">YIM65594</strain>
    </source>
</reference>